<dbReference type="InterPro" id="IPR036165">
    <property type="entry name" value="YefM-like_sf"/>
</dbReference>
<proteinExistence type="inferred from homology"/>
<sequence>MTGPHSSLSIQDFRTKLADNIAQVQYADAHIEVTKHGKPVAHVVSPEWFERAQAALAAAPQDAPAPQE</sequence>
<comment type="similarity">
    <text evidence="1 2">Belongs to the phD/YefM antitoxin family.</text>
</comment>
<accession>A0A2T0TCF9</accession>
<evidence type="ECO:0000313" key="4">
    <source>
        <dbReference type="Proteomes" id="UP000239494"/>
    </source>
</evidence>
<evidence type="ECO:0000256" key="2">
    <source>
        <dbReference type="RuleBase" id="RU362080"/>
    </source>
</evidence>
<dbReference type="RefSeq" id="WP_106186920.1">
    <property type="nucleotide sequence ID" value="NZ_PVTF01000003.1"/>
</dbReference>
<evidence type="ECO:0000313" key="3">
    <source>
        <dbReference type="EMBL" id="PRY43318.1"/>
    </source>
</evidence>
<reference evidence="3 4" key="1">
    <citation type="submission" date="2018-03" db="EMBL/GenBank/DDBJ databases">
        <title>Genomic Encyclopedia of Archaeal and Bacterial Type Strains, Phase II (KMG-II): from individual species to whole genera.</title>
        <authorList>
            <person name="Goeker M."/>
        </authorList>
    </citation>
    <scope>NUCLEOTIDE SEQUENCE [LARGE SCALE GENOMIC DNA]</scope>
    <source>
        <strain evidence="3 4">DSM 44720</strain>
    </source>
</reference>
<gene>
    <name evidence="3" type="ORF">CLV43_10358</name>
</gene>
<dbReference type="Pfam" id="PF02604">
    <property type="entry name" value="PhdYeFM_antitox"/>
    <property type="match status" value="1"/>
</dbReference>
<protein>
    <recommendedName>
        <fullName evidence="2">Antitoxin</fullName>
    </recommendedName>
</protein>
<dbReference type="SUPFAM" id="SSF143120">
    <property type="entry name" value="YefM-like"/>
    <property type="match status" value="1"/>
</dbReference>
<dbReference type="InterPro" id="IPR006442">
    <property type="entry name" value="Antitoxin_Phd/YefM"/>
</dbReference>
<dbReference type="OrthoDB" id="3730588at2"/>
<dbReference type="Proteomes" id="UP000239494">
    <property type="component" value="Unassembled WGS sequence"/>
</dbReference>
<comment type="caution">
    <text evidence="3">The sequence shown here is derived from an EMBL/GenBank/DDBJ whole genome shotgun (WGS) entry which is preliminary data.</text>
</comment>
<dbReference type="AlphaFoldDB" id="A0A2T0TCF9"/>
<evidence type="ECO:0000256" key="1">
    <source>
        <dbReference type="ARBA" id="ARBA00009981"/>
    </source>
</evidence>
<name>A0A2T0TCF9_9PSEU</name>
<keyword evidence="4" id="KW-1185">Reference proteome</keyword>
<organism evidence="3 4">
    <name type="scientific">Umezawaea tangerina</name>
    <dbReference type="NCBI Taxonomy" id="84725"/>
    <lineage>
        <taxon>Bacteria</taxon>
        <taxon>Bacillati</taxon>
        <taxon>Actinomycetota</taxon>
        <taxon>Actinomycetes</taxon>
        <taxon>Pseudonocardiales</taxon>
        <taxon>Pseudonocardiaceae</taxon>
        <taxon>Umezawaea</taxon>
    </lineage>
</organism>
<comment type="function">
    <text evidence="2">Antitoxin component of a type II toxin-antitoxin (TA) system.</text>
</comment>
<dbReference type="Gene3D" id="3.40.1620.10">
    <property type="entry name" value="YefM-like domain"/>
    <property type="match status" value="1"/>
</dbReference>
<dbReference type="EMBL" id="PVTF01000003">
    <property type="protein sequence ID" value="PRY43318.1"/>
    <property type="molecule type" value="Genomic_DNA"/>
</dbReference>
<dbReference type="NCBIfam" id="TIGR01552">
    <property type="entry name" value="phd_fam"/>
    <property type="match status" value="1"/>
</dbReference>